<reference evidence="1 2" key="1">
    <citation type="submission" date="2019-04" db="EMBL/GenBank/DDBJ databases">
        <title>Draft genome of the big-headed turtle Platysternon megacephalum.</title>
        <authorList>
            <person name="Gong S."/>
        </authorList>
    </citation>
    <scope>NUCLEOTIDE SEQUENCE [LARGE SCALE GENOMIC DNA]</scope>
    <source>
        <strain evidence="1">DO16091913</strain>
        <tissue evidence="1">Muscle</tissue>
    </source>
</reference>
<organism evidence="1 2">
    <name type="scientific">Platysternon megacephalum</name>
    <name type="common">big-headed turtle</name>
    <dbReference type="NCBI Taxonomy" id="55544"/>
    <lineage>
        <taxon>Eukaryota</taxon>
        <taxon>Metazoa</taxon>
        <taxon>Chordata</taxon>
        <taxon>Craniata</taxon>
        <taxon>Vertebrata</taxon>
        <taxon>Euteleostomi</taxon>
        <taxon>Archelosauria</taxon>
        <taxon>Testudinata</taxon>
        <taxon>Testudines</taxon>
        <taxon>Cryptodira</taxon>
        <taxon>Durocryptodira</taxon>
        <taxon>Testudinoidea</taxon>
        <taxon>Platysternidae</taxon>
        <taxon>Platysternon</taxon>
    </lineage>
</organism>
<dbReference type="AlphaFoldDB" id="A0A4D9E2I4"/>
<gene>
    <name evidence="1" type="ORF">DR999_PMT15308</name>
</gene>
<protein>
    <submittedName>
        <fullName evidence="1">Uncharacterized protein</fullName>
    </submittedName>
</protein>
<comment type="caution">
    <text evidence="1">The sequence shown here is derived from an EMBL/GenBank/DDBJ whole genome shotgun (WGS) entry which is preliminary data.</text>
</comment>
<evidence type="ECO:0000313" key="1">
    <source>
        <dbReference type="EMBL" id="TFK02372.1"/>
    </source>
</evidence>
<accession>A0A4D9E2I4</accession>
<evidence type="ECO:0000313" key="2">
    <source>
        <dbReference type="Proteomes" id="UP000297703"/>
    </source>
</evidence>
<reference evidence="1 2" key="2">
    <citation type="submission" date="2019-04" db="EMBL/GenBank/DDBJ databases">
        <title>The genome sequence of big-headed turtle.</title>
        <authorList>
            <person name="Gong S."/>
        </authorList>
    </citation>
    <scope>NUCLEOTIDE SEQUENCE [LARGE SCALE GENOMIC DNA]</scope>
    <source>
        <strain evidence="1">DO16091913</strain>
        <tissue evidence="1">Muscle</tissue>
    </source>
</reference>
<dbReference type="Proteomes" id="UP000297703">
    <property type="component" value="Unassembled WGS sequence"/>
</dbReference>
<keyword evidence="2" id="KW-1185">Reference proteome</keyword>
<sequence>MSFLMPLGRNALNKASSNTSLTPEQIETCESGKVVSLDSAHQRIRSTQSSWSRHRKKLFLFPVTPQHYTRSSTIKIRCHCEVADIKITYRNELYLIEADCIFGCLLTLRIPLPIC</sequence>
<name>A0A4D9E2I4_9SAUR</name>
<dbReference type="EMBL" id="QXTE01000193">
    <property type="protein sequence ID" value="TFK02372.1"/>
    <property type="molecule type" value="Genomic_DNA"/>
</dbReference>
<proteinExistence type="predicted"/>